<dbReference type="SUPFAM" id="SSF52540">
    <property type="entry name" value="P-loop containing nucleoside triphosphate hydrolases"/>
    <property type="match status" value="1"/>
</dbReference>
<reference evidence="4 5" key="1">
    <citation type="submission" date="2023-03" db="EMBL/GenBank/DDBJ databases">
        <authorList>
            <person name="Mo P."/>
        </authorList>
    </citation>
    <scope>NUCLEOTIDE SEQUENCE [LARGE SCALE GENOMIC DNA]</scope>
    <source>
        <strain evidence="4 5">HUAS 5</strain>
        <plasmid evidence="4 5">punmamed2</plasmid>
    </source>
</reference>
<keyword evidence="1" id="KW-0175">Coiled coil</keyword>
<dbReference type="GO" id="GO:0004386">
    <property type="term" value="F:helicase activity"/>
    <property type="evidence" value="ECO:0007669"/>
    <property type="project" value="UniProtKB-KW"/>
</dbReference>
<accession>A0ABY8KC09</accession>
<dbReference type="PROSITE" id="PS51192">
    <property type="entry name" value="HELICASE_ATP_BIND_1"/>
    <property type="match status" value="1"/>
</dbReference>
<dbReference type="InterPro" id="IPR006935">
    <property type="entry name" value="Helicase/UvrB_N"/>
</dbReference>
<geneLocation type="plasmid" evidence="4 5">
    <name>punmamed2</name>
</geneLocation>
<gene>
    <name evidence="4" type="ORF">PYS65_34185</name>
</gene>
<dbReference type="Gene3D" id="3.40.50.300">
    <property type="entry name" value="P-loop containing nucleotide triphosphate hydrolases"/>
    <property type="match status" value="2"/>
</dbReference>
<dbReference type="Pfam" id="PF04851">
    <property type="entry name" value="ResIII"/>
    <property type="match status" value="1"/>
</dbReference>
<dbReference type="SMART" id="SM00487">
    <property type="entry name" value="DEXDc"/>
    <property type="match status" value="1"/>
</dbReference>
<evidence type="ECO:0000256" key="2">
    <source>
        <dbReference type="SAM" id="MobiDB-lite"/>
    </source>
</evidence>
<proteinExistence type="predicted"/>
<evidence type="ECO:0000256" key="1">
    <source>
        <dbReference type="SAM" id="Coils"/>
    </source>
</evidence>
<dbReference type="Pfam" id="PF03457">
    <property type="entry name" value="HA"/>
    <property type="match status" value="1"/>
</dbReference>
<dbReference type="Proteomes" id="UP001216440">
    <property type="component" value="Plasmid punmamed2"/>
</dbReference>
<keyword evidence="4" id="KW-0067">ATP-binding</keyword>
<keyword evidence="4" id="KW-0547">Nucleotide-binding</keyword>
<evidence type="ECO:0000313" key="5">
    <source>
        <dbReference type="Proteomes" id="UP001216440"/>
    </source>
</evidence>
<protein>
    <submittedName>
        <fullName evidence="4">DEAD/DEAH box helicase family protein</fullName>
    </submittedName>
</protein>
<dbReference type="InterPro" id="IPR050742">
    <property type="entry name" value="Helicase_Restrict-Modif_Enz"/>
</dbReference>
<evidence type="ECO:0000313" key="4">
    <source>
        <dbReference type="EMBL" id="WGD45144.1"/>
    </source>
</evidence>
<feature type="region of interest" description="Disordered" evidence="2">
    <location>
        <begin position="471"/>
        <end position="524"/>
    </location>
</feature>
<keyword evidence="5" id="KW-1185">Reference proteome</keyword>
<name>A0ABY8KC09_9ACTN</name>
<dbReference type="InterPro" id="IPR014001">
    <property type="entry name" value="Helicase_ATP-bd"/>
</dbReference>
<keyword evidence="4" id="KW-0614">Plasmid</keyword>
<dbReference type="InterPro" id="IPR005114">
    <property type="entry name" value="Helicase_assoc"/>
</dbReference>
<sequence>MTRRPARHTLRRDQRTALNASVTAIAGGGRATIVMPCGCGKTLVAARTAEHLAHSGHVRRTVVMVPTLDLLAQSAKVWKEQNDHHGHLLAVCSPRADLDALGIPQTTDPAELAALLAGLDHYTVFATYASLADGDDKQGALLAAHAARALPPWDLLIADEAHRTSGSINKAWAAVHDDDKVPARRRLYYTATPRIWESDPAYTEALRPGTGGPSLAVSMDDPDIYGPVVYRMELSEAITAKLVCDYRIVMMVVEHPGLQHELRRTRNATFQDTPALVSLSTALLKTAARYPGTGAGKWISFHQRIKDAQALTDTFLQTAAALHGETAPGPHDEAEVPLVPATLRADTVHMDHPDRVAILDNLNHPQPLTDDGRPSALTLVSNVRILGEGWDSTSVDVCFAAPRADVVGIVQALGRALRPRPDGSKATLLVPLYLAPGEDPGDLLNYRYYKPLYDILLALRAHDRRISDRLPTTQLGEQRPAPPAANAPAGGSAGEQEHTGPVVDLPQQQSPTPPFGDGPGTPEIIGPDGIALTPREVAQVIRLHVTRPSSITADWAIGAAAAADFFNEHGHLSPPRTLPGQGTDPRFLELPAWLDAQRAARRNGELKDWQIDFLDETGMVWEPRSENRQMLIAYARECAREHGGLAVSSGYTTPDGRKFGRDLANLRQRAARLEQQAAADSEDQKGFTELLDALFEIDPWWNPPWPLPWQRHYQQARARYDRGEHLAQPGDTRTYRQWLRDPGEGLAADQLDLLRAIDCAPASV</sequence>
<keyword evidence="4" id="KW-0347">Helicase</keyword>
<feature type="domain" description="Helicase ATP-binding" evidence="3">
    <location>
        <begin position="22"/>
        <end position="211"/>
    </location>
</feature>
<dbReference type="CDD" id="cd18785">
    <property type="entry name" value="SF2_C"/>
    <property type="match status" value="1"/>
</dbReference>
<organism evidence="4 5">
    <name type="scientific">Streptomyces cathayae</name>
    <dbReference type="NCBI Taxonomy" id="3031124"/>
    <lineage>
        <taxon>Bacteria</taxon>
        <taxon>Bacillati</taxon>
        <taxon>Actinomycetota</taxon>
        <taxon>Actinomycetes</taxon>
        <taxon>Kitasatosporales</taxon>
        <taxon>Streptomycetaceae</taxon>
        <taxon>Streptomyces</taxon>
    </lineage>
</organism>
<feature type="coiled-coil region" evidence="1">
    <location>
        <begin position="656"/>
        <end position="683"/>
    </location>
</feature>
<keyword evidence="4" id="KW-0378">Hydrolase</keyword>
<dbReference type="EMBL" id="CP121683">
    <property type="protein sequence ID" value="WGD45144.1"/>
    <property type="molecule type" value="Genomic_DNA"/>
</dbReference>
<evidence type="ECO:0000259" key="3">
    <source>
        <dbReference type="PROSITE" id="PS51192"/>
    </source>
</evidence>
<dbReference type="PANTHER" id="PTHR47396">
    <property type="entry name" value="TYPE I RESTRICTION ENZYME ECOKI R PROTEIN"/>
    <property type="match status" value="1"/>
</dbReference>
<dbReference type="PANTHER" id="PTHR47396:SF1">
    <property type="entry name" value="ATP-DEPENDENT HELICASE IRC3-RELATED"/>
    <property type="match status" value="1"/>
</dbReference>
<dbReference type="Gene3D" id="6.10.140.530">
    <property type="match status" value="1"/>
</dbReference>
<dbReference type="InterPro" id="IPR027417">
    <property type="entry name" value="P-loop_NTPase"/>
</dbReference>
<dbReference type="RefSeq" id="WP_279338195.1">
    <property type="nucleotide sequence ID" value="NZ_CP121683.1"/>
</dbReference>